<evidence type="ECO:0000313" key="8">
    <source>
        <dbReference type="Proteomes" id="UP000182635"/>
    </source>
</evidence>
<comment type="catalytic activity">
    <reaction evidence="1">
        <text>an L-aminoacyl-L-amino acid + H2O = 2 an L-alpha-amino acid</text>
        <dbReference type="Rhea" id="RHEA:48940"/>
        <dbReference type="ChEBI" id="CHEBI:15377"/>
        <dbReference type="ChEBI" id="CHEBI:59869"/>
        <dbReference type="ChEBI" id="CHEBI:77460"/>
        <dbReference type="EC" id="3.4.13.19"/>
    </reaction>
</comment>
<protein>
    <recommendedName>
        <fullName evidence="6">Dipeptidase</fullName>
        <ecNumber evidence="6">3.4.-.-</ecNumber>
    </recommendedName>
</protein>
<keyword evidence="4 6" id="KW-0378">Hydrolase</keyword>
<organism evidence="7 8">
    <name type="scientific">Ligilactobacillus ruminis DSM 20403 = NBRC 102161</name>
    <dbReference type="NCBI Taxonomy" id="1423798"/>
    <lineage>
        <taxon>Bacteria</taxon>
        <taxon>Bacillati</taxon>
        <taxon>Bacillota</taxon>
        <taxon>Bacilli</taxon>
        <taxon>Lactobacillales</taxon>
        <taxon>Lactobacillaceae</taxon>
        <taxon>Ligilactobacillus</taxon>
    </lineage>
</organism>
<reference evidence="8" key="1">
    <citation type="submission" date="2016-10" db="EMBL/GenBank/DDBJ databases">
        <authorList>
            <person name="Varghese N."/>
            <person name="Submissions S."/>
        </authorList>
    </citation>
    <scope>NUCLEOTIDE SEQUENCE [LARGE SCALE GENOMIC DNA]</scope>
    <source>
        <strain evidence="8">DSM 20403</strain>
    </source>
</reference>
<dbReference type="PANTHER" id="PTHR12994:SF17">
    <property type="entry name" value="LD30995P"/>
    <property type="match status" value="1"/>
</dbReference>
<sequence>MKESRSDCTTILVGKKATIDGSTIVSRNEDSSFGACPKKFIVVEPKNQPRTYQAKLSKVKITLPSKREALRYTCTPDAIGDKGIWGESGINSENVAMSATETITSNPRILGVDPLVEDGIGEEDMLTLVLPYVHSAKEGVLRLGSILEEYGTYEMNGIAFSDKDEVWYLETYGGHQWAAVRIPDDAYVVAPNRTNIDEFDFDSDDTLSAPGLKELIEKHHLNPDHDKYNFRHIFGSSTIKDTRYNNPRAWYVQKYFDAELPYGPEEQELPFICHAKRRISIEDVKWLLSSHYQNTDFDPYGPGTESQKKRYRPIGINRNQEGHILQIRNDVPKEIAGIHWVFVGPNTFNAAVPFYANVNDTPACYRDVSGEFDLKTVFWLTRTLAVLGDTDYDRYSELEASFEEKVVSACRNLQLKADQVAVTKKNPVKYLTEINNQMAEIDLNEATKLLGDMVDVGGNHMKLKFDLHD</sequence>
<comment type="similarity">
    <text evidence="2 6">Belongs to the peptidase C69 family.</text>
</comment>
<evidence type="ECO:0000256" key="6">
    <source>
        <dbReference type="RuleBase" id="RU364089"/>
    </source>
</evidence>
<dbReference type="OrthoDB" id="9764088at2"/>
<dbReference type="Gene3D" id="3.60.60.10">
    <property type="entry name" value="Penicillin V Acylase, Chain A"/>
    <property type="match status" value="1"/>
</dbReference>
<dbReference type="GO" id="GO:0070004">
    <property type="term" value="F:cysteine-type exopeptidase activity"/>
    <property type="evidence" value="ECO:0007669"/>
    <property type="project" value="InterPro"/>
</dbReference>
<evidence type="ECO:0000256" key="5">
    <source>
        <dbReference type="ARBA" id="ARBA00022997"/>
    </source>
</evidence>
<dbReference type="InterPro" id="IPR005322">
    <property type="entry name" value="Peptidase_C69"/>
</dbReference>
<dbReference type="RefSeq" id="WP_046922607.1">
    <property type="nucleotide sequence ID" value="NZ_AYYL01000023.1"/>
</dbReference>
<dbReference type="InterPro" id="IPR047804">
    <property type="entry name" value="C69_dipept_A-like"/>
</dbReference>
<dbReference type="GO" id="GO:0006508">
    <property type="term" value="P:proteolysis"/>
    <property type="evidence" value="ECO:0007669"/>
    <property type="project" value="UniProtKB-KW"/>
</dbReference>
<dbReference type="AlphaFoldDB" id="A0A1I2R9R9"/>
<dbReference type="Pfam" id="PF03577">
    <property type="entry name" value="Peptidase_C69"/>
    <property type="match status" value="1"/>
</dbReference>
<gene>
    <name evidence="7" type="ORF">SAMN02910432_01101</name>
</gene>
<dbReference type="NCBIfam" id="NF033678">
    <property type="entry name" value="C69_fam_dipept"/>
    <property type="match status" value="1"/>
</dbReference>
<keyword evidence="3 6" id="KW-0645">Protease</keyword>
<name>A0A1I2R9R9_9LACO</name>
<dbReference type="GO" id="GO:0016805">
    <property type="term" value="F:dipeptidase activity"/>
    <property type="evidence" value="ECO:0007669"/>
    <property type="project" value="UniProtKB-KW"/>
</dbReference>
<proteinExistence type="inferred from homology"/>
<dbReference type="Proteomes" id="UP000182635">
    <property type="component" value="Unassembled WGS sequence"/>
</dbReference>
<evidence type="ECO:0000256" key="2">
    <source>
        <dbReference type="ARBA" id="ARBA00007225"/>
    </source>
</evidence>
<dbReference type="EC" id="3.4.-.-" evidence="6"/>
<keyword evidence="5 6" id="KW-0224">Dipeptidase</keyword>
<dbReference type="PANTHER" id="PTHR12994">
    <property type="entry name" value="SECERNIN"/>
    <property type="match status" value="1"/>
</dbReference>
<dbReference type="EMBL" id="FOPI01000015">
    <property type="protein sequence ID" value="SFG37202.1"/>
    <property type="molecule type" value="Genomic_DNA"/>
</dbReference>
<accession>A0A1I2R9R9</accession>
<evidence type="ECO:0000256" key="1">
    <source>
        <dbReference type="ARBA" id="ARBA00001670"/>
    </source>
</evidence>
<evidence type="ECO:0000256" key="3">
    <source>
        <dbReference type="ARBA" id="ARBA00022670"/>
    </source>
</evidence>
<evidence type="ECO:0000313" key="7">
    <source>
        <dbReference type="EMBL" id="SFG37202.1"/>
    </source>
</evidence>
<evidence type="ECO:0000256" key="4">
    <source>
        <dbReference type="ARBA" id="ARBA00022801"/>
    </source>
</evidence>